<dbReference type="InterPro" id="IPR027573">
    <property type="entry name" value="Methyltran_FxLD"/>
</dbReference>
<evidence type="ECO:0000256" key="3">
    <source>
        <dbReference type="ARBA" id="ARBA00011890"/>
    </source>
</evidence>
<evidence type="ECO:0000256" key="10">
    <source>
        <dbReference type="ARBA" id="ARBA00031323"/>
    </source>
</evidence>
<proteinExistence type="inferred from homology"/>
<dbReference type="EMBL" id="WUTW01000002">
    <property type="protein sequence ID" value="MXQ65588.1"/>
    <property type="molecule type" value="Genomic_DNA"/>
</dbReference>
<dbReference type="GO" id="GO:0005737">
    <property type="term" value="C:cytoplasm"/>
    <property type="evidence" value="ECO:0007669"/>
    <property type="project" value="UniProtKB-SubCell"/>
</dbReference>
<evidence type="ECO:0000256" key="7">
    <source>
        <dbReference type="ARBA" id="ARBA00022679"/>
    </source>
</evidence>
<protein>
    <recommendedName>
        <fullName evidence="4">Protein-L-isoaspartate O-methyltransferase</fullName>
        <ecNumber evidence="3">2.1.1.77</ecNumber>
    </recommendedName>
    <alternativeName>
        <fullName evidence="11">L-isoaspartyl protein carboxyl methyltransferase</fullName>
    </alternativeName>
    <alternativeName>
        <fullName evidence="9">Protein L-isoaspartyl methyltransferase</fullName>
    </alternativeName>
    <alternativeName>
        <fullName evidence="10">Protein-beta-aspartate methyltransferase</fullName>
    </alternativeName>
</protein>
<dbReference type="InterPro" id="IPR000682">
    <property type="entry name" value="PCMT"/>
</dbReference>
<dbReference type="InterPro" id="IPR029063">
    <property type="entry name" value="SAM-dependent_MTases_sf"/>
</dbReference>
<name>A0A6I4W7K1_9ACTN</name>
<dbReference type="NCBIfam" id="TIGR04364">
    <property type="entry name" value="methyltran_FxLD"/>
    <property type="match status" value="1"/>
</dbReference>
<dbReference type="Pfam" id="PF01135">
    <property type="entry name" value="PCMT"/>
    <property type="match status" value="1"/>
</dbReference>
<dbReference type="OrthoDB" id="4035289at2"/>
<reference evidence="12 13" key="1">
    <citation type="submission" date="2019-12" db="EMBL/GenBank/DDBJ databases">
        <title>Nocardia macrotermitis sp. nov. and Nocardia aurantia sp. nov., isolated from the gut of the fungus growing-termite Macrotermes natalensis.</title>
        <authorList>
            <person name="Christine B."/>
            <person name="Rene B."/>
        </authorList>
    </citation>
    <scope>NUCLEOTIDE SEQUENCE [LARGE SCALE GENOMIC DNA]</scope>
    <source>
        <strain evidence="12 13">DSM 102126</strain>
    </source>
</reference>
<evidence type="ECO:0000256" key="5">
    <source>
        <dbReference type="ARBA" id="ARBA00022490"/>
    </source>
</evidence>
<sequence length="401" mass="42882">MRAMDTAIPEVLHARLVDGLVSGGHVRAPAVETAMRTVPRHLFLPQTPVEDAYADRIVVTKRFADGTSLSSASQPSVVAAMLEQAAVQPGERVLEIGAGTGYNAALLRELVGDGGRVATIDIDPDVTREAHENLTAAGYDDVHVATGDGADGVPTDAPYDLIIVTSGAWDIPAGWWAQLAEHGRIVVPLRWRGLTRSLALDYHGGIIPQLTSRSMLLCGFISMRGDSDGERIIDIADDVALHVDQDLPLDADTLRGVLDRPRTESWADAIIGGDVPFDGIWLRLSIADPGTCRIKAQRSAVDAERATPAIPGLSPAVAEGDSLAYLASRRAEDGTGWQMGAIGHGPRGAELAGRLVRQIDLWHEDRAAQPSVALFPAGTPDDQRTGDVVINKRDSRMTFTW</sequence>
<keyword evidence="6 12" id="KW-0489">Methyltransferase</keyword>
<evidence type="ECO:0000313" key="12">
    <source>
        <dbReference type="EMBL" id="MXQ65588.1"/>
    </source>
</evidence>
<dbReference type="PANTHER" id="PTHR11579:SF0">
    <property type="entry name" value="PROTEIN-L-ISOASPARTATE(D-ASPARTATE) O-METHYLTRANSFERASE"/>
    <property type="match status" value="1"/>
</dbReference>
<comment type="subcellular location">
    <subcellularLocation>
        <location evidence="1">Cytoplasm</location>
    </subcellularLocation>
</comment>
<keyword evidence="7 12" id="KW-0808">Transferase</keyword>
<keyword evidence="13" id="KW-1185">Reference proteome</keyword>
<evidence type="ECO:0000256" key="8">
    <source>
        <dbReference type="ARBA" id="ARBA00022691"/>
    </source>
</evidence>
<evidence type="ECO:0000256" key="4">
    <source>
        <dbReference type="ARBA" id="ARBA00013346"/>
    </source>
</evidence>
<keyword evidence="5" id="KW-0963">Cytoplasm</keyword>
<evidence type="ECO:0000256" key="6">
    <source>
        <dbReference type="ARBA" id="ARBA00022603"/>
    </source>
</evidence>
<dbReference type="AlphaFoldDB" id="A0A6I4W7K1"/>
<comment type="similarity">
    <text evidence="2">Belongs to the methyltransferase superfamily. L-isoaspartyl/D-aspartyl protein methyltransferase family.</text>
</comment>
<dbReference type="GO" id="GO:0004719">
    <property type="term" value="F:protein-L-isoaspartate (D-aspartate) O-methyltransferase activity"/>
    <property type="evidence" value="ECO:0007669"/>
    <property type="project" value="UniProtKB-EC"/>
</dbReference>
<dbReference type="PANTHER" id="PTHR11579">
    <property type="entry name" value="PROTEIN-L-ISOASPARTATE O-METHYLTRANSFERASE"/>
    <property type="match status" value="1"/>
</dbReference>
<evidence type="ECO:0000313" key="13">
    <source>
        <dbReference type="Proteomes" id="UP000431901"/>
    </source>
</evidence>
<dbReference type="CDD" id="cd02440">
    <property type="entry name" value="AdoMet_MTases"/>
    <property type="match status" value="1"/>
</dbReference>
<dbReference type="SUPFAM" id="SSF53335">
    <property type="entry name" value="S-adenosyl-L-methionine-dependent methyltransferases"/>
    <property type="match status" value="1"/>
</dbReference>
<dbReference type="PROSITE" id="PS01279">
    <property type="entry name" value="PCMT"/>
    <property type="match status" value="1"/>
</dbReference>
<evidence type="ECO:0000256" key="1">
    <source>
        <dbReference type="ARBA" id="ARBA00004496"/>
    </source>
</evidence>
<keyword evidence="8" id="KW-0949">S-adenosyl-L-methionine</keyword>
<evidence type="ECO:0000256" key="9">
    <source>
        <dbReference type="ARBA" id="ARBA00030757"/>
    </source>
</evidence>
<evidence type="ECO:0000256" key="2">
    <source>
        <dbReference type="ARBA" id="ARBA00005369"/>
    </source>
</evidence>
<evidence type="ECO:0000256" key="11">
    <source>
        <dbReference type="ARBA" id="ARBA00031350"/>
    </source>
</evidence>
<dbReference type="Gene3D" id="3.40.50.150">
    <property type="entry name" value="Vaccinia Virus protein VP39"/>
    <property type="match status" value="1"/>
</dbReference>
<dbReference type="EC" id="2.1.1.77" evidence="3"/>
<dbReference type="GO" id="GO:0032259">
    <property type="term" value="P:methylation"/>
    <property type="evidence" value="ECO:0007669"/>
    <property type="project" value="UniProtKB-KW"/>
</dbReference>
<gene>
    <name evidence="12" type="primary">fxlM</name>
    <name evidence="12" type="ORF">GQ466_16285</name>
</gene>
<accession>A0A6I4W7K1</accession>
<dbReference type="Proteomes" id="UP000431901">
    <property type="component" value="Unassembled WGS sequence"/>
</dbReference>
<organism evidence="12 13">
    <name type="scientific">Actinomadura rayongensis</name>
    <dbReference type="NCBI Taxonomy" id="1429076"/>
    <lineage>
        <taxon>Bacteria</taxon>
        <taxon>Bacillati</taxon>
        <taxon>Actinomycetota</taxon>
        <taxon>Actinomycetes</taxon>
        <taxon>Streptosporangiales</taxon>
        <taxon>Thermomonosporaceae</taxon>
        <taxon>Actinomadura</taxon>
    </lineage>
</organism>
<comment type="caution">
    <text evidence="12">The sequence shown here is derived from an EMBL/GenBank/DDBJ whole genome shotgun (WGS) entry which is preliminary data.</text>
</comment>